<dbReference type="InterPro" id="IPR045154">
    <property type="entry name" value="PCF11-like"/>
</dbReference>
<evidence type="ECO:0000313" key="3">
    <source>
        <dbReference type="Proteomes" id="UP000054359"/>
    </source>
</evidence>
<dbReference type="GO" id="GO:0005737">
    <property type="term" value="C:cytoplasm"/>
    <property type="evidence" value="ECO:0007669"/>
    <property type="project" value="TreeGrafter"/>
</dbReference>
<dbReference type="GO" id="GO:0031124">
    <property type="term" value="P:mRNA 3'-end processing"/>
    <property type="evidence" value="ECO:0007669"/>
    <property type="project" value="InterPro"/>
</dbReference>
<dbReference type="InterPro" id="IPR006569">
    <property type="entry name" value="CID_dom"/>
</dbReference>
<gene>
    <name evidence="2" type="ORF">X975_17314</name>
</gene>
<feature type="domain" description="CID" evidence="1">
    <location>
        <begin position="1"/>
        <end position="39"/>
    </location>
</feature>
<feature type="non-terminal residue" evidence="2">
    <location>
        <position position="39"/>
    </location>
</feature>
<dbReference type="GO" id="GO:0003729">
    <property type="term" value="F:mRNA binding"/>
    <property type="evidence" value="ECO:0007669"/>
    <property type="project" value="InterPro"/>
</dbReference>
<dbReference type="PANTHER" id="PTHR15921">
    <property type="entry name" value="PRE-MRNA CLEAVAGE COMPLEX II"/>
    <property type="match status" value="1"/>
</dbReference>
<keyword evidence="3" id="KW-1185">Reference proteome</keyword>
<dbReference type="Gene3D" id="1.25.40.90">
    <property type="match status" value="1"/>
</dbReference>
<proteinExistence type="predicted"/>
<dbReference type="GO" id="GO:0005849">
    <property type="term" value="C:mRNA cleavage factor complex"/>
    <property type="evidence" value="ECO:0007669"/>
    <property type="project" value="TreeGrafter"/>
</dbReference>
<sequence length="39" mass="4402">MAEAVAEEYRSSLSDLNCNSKPHINMLTMLAEDNIKYAQ</sequence>
<accession>A0A087UGX8</accession>
<protein>
    <submittedName>
        <fullName evidence="2">Pre-mRNA cleavage complex 2 protein Pcf11</fullName>
    </submittedName>
</protein>
<dbReference type="PANTHER" id="PTHR15921:SF3">
    <property type="entry name" value="PRE-MRNA CLEAVAGE COMPLEX 2 PROTEIN PCF11"/>
    <property type="match status" value="1"/>
</dbReference>
<dbReference type="AlphaFoldDB" id="A0A087UGX8"/>
<evidence type="ECO:0000313" key="2">
    <source>
        <dbReference type="EMBL" id="KFM76617.1"/>
    </source>
</evidence>
<dbReference type="SUPFAM" id="SSF48464">
    <property type="entry name" value="ENTH/VHS domain"/>
    <property type="match status" value="1"/>
</dbReference>
<dbReference type="OrthoDB" id="6432996at2759"/>
<name>A0A087UGX8_STEMI</name>
<reference evidence="2 3" key="1">
    <citation type="submission" date="2013-11" db="EMBL/GenBank/DDBJ databases">
        <title>Genome sequencing of Stegodyphus mimosarum.</title>
        <authorList>
            <person name="Bechsgaard J."/>
        </authorList>
    </citation>
    <scope>NUCLEOTIDE SEQUENCE [LARGE SCALE GENOMIC DNA]</scope>
</reference>
<dbReference type="InterPro" id="IPR008942">
    <property type="entry name" value="ENTH_VHS"/>
</dbReference>
<evidence type="ECO:0000259" key="1">
    <source>
        <dbReference type="PROSITE" id="PS51391"/>
    </source>
</evidence>
<dbReference type="GO" id="GO:0006369">
    <property type="term" value="P:termination of RNA polymerase II transcription"/>
    <property type="evidence" value="ECO:0007669"/>
    <property type="project" value="InterPro"/>
</dbReference>
<dbReference type="GO" id="GO:0000993">
    <property type="term" value="F:RNA polymerase II complex binding"/>
    <property type="evidence" value="ECO:0007669"/>
    <property type="project" value="InterPro"/>
</dbReference>
<organism evidence="2 3">
    <name type="scientific">Stegodyphus mimosarum</name>
    <name type="common">African social velvet spider</name>
    <dbReference type="NCBI Taxonomy" id="407821"/>
    <lineage>
        <taxon>Eukaryota</taxon>
        <taxon>Metazoa</taxon>
        <taxon>Ecdysozoa</taxon>
        <taxon>Arthropoda</taxon>
        <taxon>Chelicerata</taxon>
        <taxon>Arachnida</taxon>
        <taxon>Araneae</taxon>
        <taxon>Araneomorphae</taxon>
        <taxon>Entelegynae</taxon>
        <taxon>Eresoidea</taxon>
        <taxon>Eresidae</taxon>
        <taxon>Stegodyphus</taxon>
    </lineage>
</organism>
<dbReference type="STRING" id="407821.A0A087UGX8"/>
<dbReference type="Proteomes" id="UP000054359">
    <property type="component" value="Unassembled WGS sequence"/>
</dbReference>
<dbReference type="EMBL" id="KK119743">
    <property type="protein sequence ID" value="KFM76617.1"/>
    <property type="molecule type" value="Genomic_DNA"/>
</dbReference>
<dbReference type="PROSITE" id="PS51391">
    <property type="entry name" value="CID"/>
    <property type="match status" value="1"/>
</dbReference>